<evidence type="ECO:0000313" key="2">
    <source>
        <dbReference type="Proteomes" id="UP000494256"/>
    </source>
</evidence>
<sequence length="81" mass="9523">MPPSNTFIAIPVVGCDAPEVIQQNNDMCINSRTMFEDWNFKRLFREMPIRHEESLGCYRPDTCYSFLRLLKMSHIPMPNDL</sequence>
<name>A0A8S1BT93_ARCPL</name>
<reference evidence="1 2" key="1">
    <citation type="submission" date="2020-04" db="EMBL/GenBank/DDBJ databases">
        <authorList>
            <person name="Wallbank WR R."/>
            <person name="Pardo Diaz C."/>
            <person name="Kozak K."/>
            <person name="Martin S."/>
            <person name="Jiggins C."/>
            <person name="Moest M."/>
            <person name="Warren A I."/>
            <person name="Byers J.R.P. K."/>
            <person name="Montejo-Kovacevich G."/>
            <person name="Yen C E."/>
        </authorList>
    </citation>
    <scope>NUCLEOTIDE SEQUENCE [LARGE SCALE GENOMIC DNA]</scope>
</reference>
<evidence type="ECO:0000313" key="1">
    <source>
        <dbReference type="EMBL" id="CAB3262138.1"/>
    </source>
</evidence>
<gene>
    <name evidence="1" type="ORF">APLA_LOCUS17597</name>
</gene>
<accession>A0A8S1BT93</accession>
<dbReference type="Proteomes" id="UP000494256">
    <property type="component" value="Unassembled WGS sequence"/>
</dbReference>
<protein>
    <submittedName>
        <fullName evidence="1">Uncharacterized protein</fullName>
    </submittedName>
</protein>
<organism evidence="1 2">
    <name type="scientific">Arctia plantaginis</name>
    <name type="common">Wood tiger moth</name>
    <name type="synonym">Phalaena plantaginis</name>
    <dbReference type="NCBI Taxonomy" id="874455"/>
    <lineage>
        <taxon>Eukaryota</taxon>
        <taxon>Metazoa</taxon>
        <taxon>Ecdysozoa</taxon>
        <taxon>Arthropoda</taxon>
        <taxon>Hexapoda</taxon>
        <taxon>Insecta</taxon>
        <taxon>Pterygota</taxon>
        <taxon>Neoptera</taxon>
        <taxon>Endopterygota</taxon>
        <taxon>Lepidoptera</taxon>
        <taxon>Glossata</taxon>
        <taxon>Ditrysia</taxon>
        <taxon>Noctuoidea</taxon>
        <taxon>Erebidae</taxon>
        <taxon>Arctiinae</taxon>
        <taxon>Arctia</taxon>
    </lineage>
</organism>
<dbReference type="EMBL" id="CADEBD010001048">
    <property type="protein sequence ID" value="CAB3262138.1"/>
    <property type="molecule type" value="Genomic_DNA"/>
</dbReference>
<dbReference type="AlphaFoldDB" id="A0A8S1BT93"/>
<proteinExistence type="predicted"/>
<dbReference type="OrthoDB" id="6478931at2759"/>
<comment type="caution">
    <text evidence="1">The sequence shown here is derived from an EMBL/GenBank/DDBJ whole genome shotgun (WGS) entry which is preliminary data.</text>
</comment>